<evidence type="ECO:0000313" key="6">
    <source>
        <dbReference type="EMBL" id="KYG35288.1"/>
    </source>
</evidence>
<keyword evidence="4" id="KW-0560">Oxidoreductase</keyword>
<feature type="domain" description="FAD/NAD(P)-binding" evidence="5">
    <location>
        <begin position="4"/>
        <end position="270"/>
    </location>
</feature>
<keyword evidence="7" id="KW-1185">Reference proteome</keyword>
<proteinExistence type="predicted"/>
<dbReference type="AlphaFoldDB" id="A0A162FCH8"/>
<dbReference type="PRINTS" id="PR00469">
    <property type="entry name" value="PNDRDTASEII"/>
</dbReference>
<keyword evidence="3" id="KW-0285">Flavoprotein</keyword>
<dbReference type="OrthoDB" id="9806179at2"/>
<dbReference type="Proteomes" id="UP000075806">
    <property type="component" value="Unassembled WGS sequence"/>
</dbReference>
<accession>A0A162FCH8</accession>
<evidence type="ECO:0000313" key="7">
    <source>
        <dbReference type="Proteomes" id="UP000075806"/>
    </source>
</evidence>
<dbReference type="RefSeq" id="WP_061947500.1">
    <property type="nucleotide sequence ID" value="NZ_LTAO01000001.1"/>
</dbReference>
<comment type="subunit">
    <text evidence="2">Homodimer.</text>
</comment>
<protein>
    <submittedName>
        <fullName evidence="6">Thioredoxin reductase</fullName>
    </submittedName>
</protein>
<dbReference type="STRING" id="519424.AZF04_02830"/>
<evidence type="ECO:0000259" key="5">
    <source>
        <dbReference type="Pfam" id="PF07992"/>
    </source>
</evidence>
<dbReference type="EMBL" id="LTAO01000001">
    <property type="protein sequence ID" value="KYG35288.1"/>
    <property type="molecule type" value="Genomic_DNA"/>
</dbReference>
<reference evidence="6" key="1">
    <citation type="submission" date="2016-02" db="EMBL/GenBank/DDBJ databases">
        <title>Genome sequence of Bacillus trypoxylicola KCTC 13244(T).</title>
        <authorList>
            <person name="Jeong H."/>
            <person name="Park S.-H."/>
            <person name="Choi S.-K."/>
        </authorList>
    </citation>
    <scope>NUCLEOTIDE SEQUENCE [LARGE SCALE GENOMIC DNA]</scope>
    <source>
        <strain evidence="6">KCTC 13244</strain>
    </source>
</reference>
<dbReference type="GO" id="GO:0016491">
    <property type="term" value="F:oxidoreductase activity"/>
    <property type="evidence" value="ECO:0007669"/>
    <property type="project" value="UniProtKB-KW"/>
</dbReference>
<name>A0A162FCH8_9BACI</name>
<dbReference type="InterPro" id="IPR023753">
    <property type="entry name" value="FAD/NAD-binding_dom"/>
</dbReference>
<organism evidence="6 7">
    <name type="scientific">Alkalihalobacillus trypoxylicola</name>
    <dbReference type="NCBI Taxonomy" id="519424"/>
    <lineage>
        <taxon>Bacteria</taxon>
        <taxon>Bacillati</taxon>
        <taxon>Bacillota</taxon>
        <taxon>Bacilli</taxon>
        <taxon>Bacillales</taxon>
        <taxon>Bacillaceae</taxon>
        <taxon>Alkalihalobacillus</taxon>
    </lineage>
</organism>
<evidence type="ECO:0000256" key="3">
    <source>
        <dbReference type="ARBA" id="ARBA00022630"/>
    </source>
</evidence>
<sequence length="300" mass="33541">MMQYDCAIIGAGPAGLEAALTLGRARRTVIIFDNDTNRNKVTREAHGFITRDQISPSTFRELGKRDLANYSNIHYMNATVEAITQSNGSIFEVKTKEKSYHAKRLILATGMHESYPEVPEIQLFYGKSLFSCPYCDGWELQDKPLIIIADGDEHALHLTKVVYHWSKELMVATNGYPISNEIKEVLKHKKIPFYEEKIKKLHGDDGYLTEVELKSGEKLKRSGGFIAPLFFRANSFAQQLGCELKSDLEIDTDILGRTSVKNIYAAGEGQELAPSSLILSAADGYKAAYGANSDMIEEEF</sequence>
<dbReference type="PRINTS" id="PR00368">
    <property type="entry name" value="FADPNR"/>
</dbReference>
<comment type="caution">
    <text evidence="6">The sequence shown here is derived from an EMBL/GenBank/DDBJ whole genome shotgun (WGS) entry which is preliminary data.</text>
</comment>
<evidence type="ECO:0000256" key="1">
    <source>
        <dbReference type="ARBA" id="ARBA00001974"/>
    </source>
</evidence>
<comment type="cofactor">
    <cofactor evidence="1">
        <name>FAD</name>
        <dbReference type="ChEBI" id="CHEBI:57692"/>
    </cofactor>
</comment>
<evidence type="ECO:0000256" key="4">
    <source>
        <dbReference type="ARBA" id="ARBA00023002"/>
    </source>
</evidence>
<dbReference type="Gene3D" id="3.50.50.60">
    <property type="entry name" value="FAD/NAD(P)-binding domain"/>
    <property type="match status" value="2"/>
</dbReference>
<dbReference type="PANTHER" id="PTHR48105">
    <property type="entry name" value="THIOREDOXIN REDUCTASE 1-RELATED-RELATED"/>
    <property type="match status" value="1"/>
</dbReference>
<dbReference type="InterPro" id="IPR050097">
    <property type="entry name" value="Ferredoxin-NADP_redctase_2"/>
</dbReference>
<dbReference type="Pfam" id="PF07992">
    <property type="entry name" value="Pyr_redox_2"/>
    <property type="match status" value="1"/>
</dbReference>
<dbReference type="SUPFAM" id="SSF51905">
    <property type="entry name" value="FAD/NAD(P)-binding domain"/>
    <property type="match status" value="1"/>
</dbReference>
<dbReference type="InterPro" id="IPR036188">
    <property type="entry name" value="FAD/NAD-bd_sf"/>
</dbReference>
<gene>
    <name evidence="6" type="ORF">AZF04_02830</name>
</gene>
<evidence type="ECO:0000256" key="2">
    <source>
        <dbReference type="ARBA" id="ARBA00011738"/>
    </source>
</evidence>